<dbReference type="PROSITE" id="PS50297">
    <property type="entry name" value="ANK_REP_REGION"/>
    <property type="match status" value="2"/>
</dbReference>
<organism evidence="4 5">
    <name type="scientific">Zootermopsis nevadensis</name>
    <name type="common">Dampwood termite</name>
    <dbReference type="NCBI Taxonomy" id="136037"/>
    <lineage>
        <taxon>Eukaryota</taxon>
        <taxon>Metazoa</taxon>
        <taxon>Ecdysozoa</taxon>
        <taxon>Arthropoda</taxon>
        <taxon>Hexapoda</taxon>
        <taxon>Insecta</taxon>
        <taxon>Pterygota</taxon>
        <taxon>Neoptera</taxon>
        <taxon>Polyneoptera</taxon>
        <taxon>Dictyoptera</taxon>
        <taxon>Blattodea</taxon>
        <taxon>Blattoidea</taxon>
        <taxon>Termitoidae</taxon>
        <taxon>Termopsidae</taxon>
        <taxon>Zootermopsis</taxon>
    </lineage>
</organism>
<dbReference type="InterPro" id="IPR036770">
    <property type="entry name" value="Ankyrin_rpt-contain_sf"/>
</dbReference>
<feature type="repeat" description="ANK" evidence="3">
    <location>
        <begin position="42"/>
        <end position="74"/>
    </location>
</feature>
<dbReference type="EMBL" id="KK871178">
    <property type="protein sequence ID" value="KDQ71578.1"/>
    <property type="molecule type" value="Genomic_DNA"/>
</dbReference>
<evidence type="ECO:0000256" key="2">
    <source>
        <dbReference type="ARBA" id="ARBA00023043"/>
    </source>
</evidence>
<evidence type="ECO:0000313" key="4">
    <source>
        <dbReference type="EMBL" id="KDQ71578.1"/>
    </source>
</evidence>
<proteinExistence type="predicted"/>
<evidence type="ECO:0000256" key="3">
    <source>
        <dbReference type="PROSITE-ProRule" id="PRU00023"/>
    </source>
</evidence>
<dbReference type="STRING" id="136037.A0A067QEW2"/>
<dbReference type="InterPro" id="IPR002110">
    <property type="entry name" value="Ankyrin_rpt"/>
</dbReference>
<dbReference type="Proteomes" id="UP000027135">
    <property type="component" value="Unassembled WGS sequence"/>
</dbReference>
<dbReference type="AlphaFoldDB" id="A0A067QEW2"/>
<sequence>MSVNETSTFGETPIHVTARHGNLRATEFLVERGALSEVADTIGRTPLMMAASRDKLKEVRYLVMNGADVRACTYDVSDGFLTGSWCEY</sequence>
<reference evidence="4 5" key="1">
    <citation type="journal article" date="2014" name="Nat. Commun.">
        <title>Molecular traces of alternative social organization in a termite genome.</title>
        <authorList>
            <person name="Terrapon N."/>
            <person name="Li C."/>
            <person name="Robertson H.M."/>
            <person name="Ji L."/>
            <person name="Meng X."/>
            <person name="Booth W."/>
            <person name="Chen Z."/>
            <person name="Childers C.P."/>
            <person name="Glastad K.M."/>
            <person name="Gokhale K."/>
            <person name="Gowin J."/>
            <person name="Gronenberg W."/>
            <person name="Hermansen R.A."/>
            <person name="Hu H."/>
            <person name="Hunt B.G."/>
            <person name="Huylmans A.K."/>
            <person name="Khalil S.M."/>
            <person name="Mitchell R.D."/>
            <person name="Munoz-Torres M.C."/>
            <person name="Mustard J.A."/>
            <person name="Pan H."/>
            <person name="Reese J.T."/>
            <person name="Scharf M.E."/>
            <person name="Sun F."/>
            <person name="Vogel H."/>
            <person name="Xiao J."/>
            <person name="Yang W."/>
            <person name="Yang Z."/>
            <person name="Yang Z."/>
            <person name="Zhou J."/>
            <person name="Zhu J."/>
            <person name="Brent C.S."/>
            <person name="Elsik C.G."/>
            <person name="Goodisman M.A."/>
            <person name="Liberles D.A."/>
            <person name="Roe R.M."/>
            <person name="Vargo E.L."/>
            <person name="Vilcinskas A."/>
            <person name="Wang J."/>
            <person name="Bornberg-Bauer E."/>
            <person name="Korb J."/>
            <person name="Zhang G."/>
            <person name="Liebig J."/>
        </authorList>
    </citation>
    <scope>NUCLEOTIDE SEQUENCE [LARGE SCALE GENOMIC DNA]</scope>
    <source>
        <tissue evidence="4">Whole organism</tissue>
    </source>
</reference>
<protein>
    <submittedName>
        <fullName evidence="4">Putative ankyrin repeat protein</fullName>
    </submittedName>
</protein>
<dbReference type="SMART" id="SM00248">
    <property type="entry name" value="ANK"/>
    <property type="match status" value="2"/>
</dbReference>
<dbReference type="InParanoid" id="A0A067QEW2"/>
<feature type="repeat" description="ANK" evidence="3">
    <location>
        <begin position="9"/>
        <end position="41"/>
    </location>
</feature>
<name>A0A067QEW2_ZOONE</name>
<accession>A0A067QEW2</accession>
<keyword evidence="2 3" id="KW-0040">ANK repeat</keyword>
<keyword evidence="1" id="KW-0677">Repeat</keyword>
<dbReference type="PROSITE" id="PS50088">
    <property type="entry name" value="ANK_REPEAT"/>
    <property type="match status" value="2"/>
</dbReference>
<evidence type="ECO:0000256" key="1">
    <source>
        <dbReference type="ARBA" id="ARBA00022737"/>
    </source>
</evidence>
<gene>
    <name evidence="4" type="ORF">L798_08876</name>
</gene>
<dbReference type="SUPFAM" id="SSF48403">
    <property type="entry name" value="Ankyrin repeat"/>
    <property type="match status" value="1"/>
</dbReference>
<dbReference type="Gene3D" id="1.25.40.20">
    <property type="entry name" value="Ankyrin repeat-containing domain"/>
    <property type="match status" value="2"/>
</dbReference>
<dbReference type="PANTHER" id="PTHR24171:SF9">
    <property type="entry name" value="ANKYRIN REPEAT DOMAIN-CONTAINING PROTEIN 39"/>
    <property type="match status" value="1"/>
</dbReference>
<dbReference type="PANTHER" id="PTHR24171">
    <property type="entry name" value="ANKYRIN REPEAT DOMAIN-CONTAINING PROTEIN 39-RELATED"/>
    <property type="match status" value="1"/>
</dbReference>
<dbReference type="Pfam" id="PF12796">
    <property type="entry name" value="Ank_2"/>
    <property type="match status" value="1"/>
</dbReference>
<keyword evidence="5" id="KW-1185">Reference proteome</keyword>
<evidence type="ECO:0000313" key="5">
    <source>
        <dbReference type="Proteomes" id="UP000027135"/>
    </source>
</evidence>